<evidence type="ECO:0000313" key="3">
    <source>
        <dbReference type="Proteomes" id="UP000548304"/>
    </source>
</evidence>
<keyword evidence="3" id="KW-1185">Reference proteome</keyword>
<organism evidence="2 3">
    <name type="scientific">Actinopolyspora biskrensis</name>
    <dbReference type="NCBI Taxonomy" id="1470178"/>
    <lineage>
        <taxon>Bacteria</taxon>
        <taxon>Bacillati</taxon>
        <taxon>Actinomycetota</taxon>
        <taxon>Actinomycetes</taxon>
        <taxon>Actinopolysporales</taxon>
        <taxon>Actinopolysporaceae</taxon>
        <taxon>Actinopolyspora</taxon>
    </lineage>
</organism>
<feature type="region of interest" description="Disordered" evidence="1">
    <location>
        <begin position="17"/>
        <end position="94"/>
    </location>
</feature>
<dbReference type="AlphaFoldDB" id="A0A852Z4A9"/>
<dbReference type="EMBL" id="JACBYW010000011">
    <property type="protein sequence ID" value="NYH81000.1"/>
    <property type="molecule type" value="Genomic_DNA"/>
</dbReference>
<evidence type="ECO:0000313" key="2">
    <source>
        <dbReference type="EMBL" id="NYH81000.1"/>
    </source>
</evidence>
<feature type="region of interest" description="Disordered" evidence="1">
    <location>
        <begin position="111"/>
        <end position="236"/>
    </location>
</feature>
<evidence type="ECO:0000256" key="1">
    <source>
        <dbReference type="SAM" id="MobiDB-lite"/>
    </source>
</evidence>
<proteinExistence type="predicted"/>
<accession>A0A852Z4A9</accession>
<feature type="compositionally biased region" description="Basic and acidic residues" evidence="1">
    <location>
        <begin position="76"/>
        <end position="89"/>
    </location>
</feature>
<comment type="caution">
    <text evidence="2">The sequence shown here is derived from an EMBL/GenBank/DDBJ whole genome shotgun (WGS) entry which is preliminary data.</text>
</comment>
<protein>
    <submittedName>
        <fullName evidence="2">Uncharacterized protein</fullName>
    </submittedName>
</protein>
<dbReference type="Proteomes" id="UP000548304">
    <property type="component" value="Unassembled WGS sequence"/>
</dbReference>
<sequence length="236" mass="25758">MITNHVHTAMIFLSTENTNTTDTAGHTVGSRTAPPQDLPGHANAVRPRPMFQPRTERSAKKFLPVENRPRKSTPRKATDEKSSPEETFRVVRWTKTHTNERSAVAESCFPGRRCAPEHEPRFPPPRRAGIGRNFPRDDSAFPGGLPVSSAPSPEGGPQDFVPPIPHGRRNRRHGRSPLNARDPCGTAADEAGRPVPANPRPTSTALTANRAHDRGSRPRIPTGTGAPRGRTAQPSR</sequence>
<feature type="compositionally biased region" description="Basic residues" evidence="1">
    <location>
        <begin position="166"/>
        <end position="175"/>
    </location>
</feature>
<reference evidence="2 3" key="1">
    <citation type="submission" date="2020-07" db="EMBL/GenBank/DDBJ databases">
        <title>Genomic Encyclopedia of Type Strains, Phase III (KMG-III): the genomes of soil and plant-associated and newly described type strains.</title>
        <authorList>
            <person name="Whitman W."/>
        </authorList>
    </citation>
    <scope>NUCLEOTIDE SEQUENCE [LARGE SCALE GENOMIC DNA]</scope>
    <source>
        <strain evidence="2 3">CECT 8576</strain>
    </source>
</reference>
<gene>
    <name evidence="2" type="ORF">FHR84_004373</name>
</gene>
<name>A0A852Z4A9_9ACTN</name>